<dbReference type="InterPro" id="IPR004412">
    <property type="entry name" value="GatA"/>
</dbReference>
<dbReference type="GO" id="GO:0050567">
    <property type="term" value="F:glutaminyl-tRNA synthase (glutamine-hydrolyzing) activity"/>
    <property type="evidence" value="ECO:0007669"/>
    <property type="project" value="UniProtKB-UniRule"/>
</dbReference>
<evidence type="ECO:0000313" key="9">
    <source>
        <dbReference type="EMBL" id="PIS42288.1"/>
    </source>
</evidence>
<name>A0A2H0YUX0_9BACT</name>
<feature type="domain" description="Amidase" evidence="8">
    <location>
        <begin position="24"/>
        <end position="470"/>
    </location>
</feature>
<evidence type="ECO:0000256" key="6">
    <source>
        <dbReference type="ARBA" id="ARBA00047407"/>
    </source>
</evidence>
<organism evidence="9 10">
    <name type="scientific">Candidatus Kerfeldbacteria bacterium CG08_land_8_20_14_0_20_40_16</name>
    <dbReference type="NCBI Taxonomy" id="2014244"/>
    <lineage>
        <taxon>Bacteria</taxon>
        <taxon>Candidatus Kerfeldiibacteriota</taxon>
    </lineage>
</organism>
<proteinExistence type="inferred from homology"/>
<evidence type="ECO:0000259" key="8">
    <source>
        <dbReference type="Pfam" id="PF01425"/>
    </source>
</evidence>
<evidence type="ECO:0000256" key="2">
    <source>
        <dbReference type="ARBA" id="ARBA00022598"/>
    </source>
</evidence>
<dbReference type="GO" id="GO:0030956">
    <property type="term" value="C:glutamyl-tRNA(Gln) amidotransferase complex"/>
    <property type="evidence" value="ECO:0007669"/>
    <property type="project" value="InterPro"/>
</dbReference>
<keyword evidence="3 7" id="KW-0547">Nucleotide-binding</keyword>
<dbReference type="PANTHER" id="PTHR11895">
    <property type="entry name" value="TRANSAMIDASE"/>
    <property type="match status" value="1"/>
</dbReference>
<dbReference type="InterPro" id="IPR036928">
    <property type="entry name" value="AS_sf"/>
</dbReference>
<evidence type="ECO:0000256" key="5">
    <source>
        <dbReference type="ARBA" id="ARBA00022917"/>
    </source>
</evidence>
<comment type="subunit">
    <text evidence="7">Heterotrimer of A, B and C subunits.</text>
</comment>
<keyword evidence="4 7" id="KW-0067">ATP-binding</keyword>
<dbReference type="InterPro" id="IPR020556">
    <property type="entry name" value="Amidase_CS"/>
</dbReference>
<keyword evidence="9" id="KW-0808">Transferase</keyword>
<evidence type="ECO:0000256" key="1">
    <source>
        <dbReference type="ARBA" id="ARBA00008069"/>
    </source>
</evidence>
<sequence>MELFELTLKEAAQKIKDREFSSLELTKAFLKRIDQIDEKISAFLDVEKETALKTAKEIDHKIQKGEYYSPLMGIPVAVKDNILTKGIKTTAGSKILKDYQASYDATVTKKLKKAGMVLLGKTNLDEFAMGASTENSAFQKTNNPWDLSRVPGGSSGGSAAAVAADECIFALGSDTGGSVRQPAAFCGVVGLKPTYGRVSRYGLIALASSFDQIGPITKTVEDAALVLNQIAGKDAFDSTSASEVVPDYTKELAKEIKGIKIGIPKEYFIKGIDKEVEKLVRAAIDKLKELGAQIQEVSLPYTNYALAAYYIILPAEASANLARYDGIRYGYSALGKEEAVKNLFSVYSRSRANGFGDEVKRRIMIGTYSLSSGYYDAYYLRAQKVKTLVAKDFKEVFQKVDLLATPTTPTVAFRLGEKLDNPLTMYLSDIYTVSANMGGIPAISIPCGMANQLPVGIQLIGKPFAESQILNVAYQYEQATDWHFTPSLSPPL</sequence>
<accession>A0A2H0YUX0</accession>
<dbReference type="PIRSF" id="PIRSF001221">
    <property type="entry name" value="Amidase_fungi"/>
    <property type="match status" value="1"/>
</dbReference>
<dbReference type="HAMAP" id="MF_00120">
    <property type="entry name" value="GatA"/>
    <property type="match status" value="1"/>
</dbReference>
<gene>
    <name evidence="7 9" type="primary">gatA</name>
    <name evidence="9" type="ORF">COT24_04475</name>
</gene>
<dbReference type="PANTHER" id="PTHR11895:SF151">
    <property type="entry name" value="GLUTAMYL-TRNA(GLN) AMIDOTRANSFERASE SUBUNIT A"/>
    <property type="match status" value="1"/>
</dbReference>
<feature type="active site" description="Charge relay system" evidence="7">
    <location>
        <position position="79"/>
    </location>
</feature>
<dbReference type="GO" id="GO:0005524">
    <property type="term" value="F:ATP binding"/>
    <property type="evidence" value="ECO:0007669"/>
    <property type="project" value="UniProtKB-KW"/>
</dbReference>
<evidence type="ECO:0000313" key="10">
    <source>
        <dbReference type="Proteomes" id="UP000231542"/>
    </source>
</evidence>
<keyword evidence="5 7" id="KW-0648">Protein biosynthesis</keyword>
<dbReference type="InterPro" id="IPR000120">
    <property type="entry name" value="Amidase"/>
</dbReference>
<dbReference type="AlphaFoldDB" id="A0A2H0YUX0"/>
<dbReference type="EC" id="6.3.5.7" evidence="7"/>
<dbReference type="NCBIfam" id="TIGR00132">
    <property type="entry name" value="gatA"/>
    <property type="match status" value="1"/>
</dbReference>
<feature type="active site" description="Acyl-ester intermediate" evidence="7">
    <location>
        <position position="178"/>
    </location>
</feature>
<dbReference type="SUPFAM" id="SSF75304">
    <property type="entry name" value="Amidase signature (AS) enzymes"/>
    <property type="match status" value="1"/>
</dbReference>
<dbReference type="PROSITE" id="PS00571">
    <property type="entry name" value="AMIDASES"/>
    <property type="match status" value="1"/>
</dbReference>
<dbReference type="Pfam" id="PF01425">
    <property type="entry name" value="Amidase"/>
    <property type="match status" value="1"/>
</dbReference>
<dbReference type="GO" id="GO:0016740">
    <property type="term" value="F:transferase activity"/>
    <property type="evidence" value="ECO:0007669"/>
    <property type="project" value="UniProtKB-KW"/>
</dbReference>
<dbReference type="Proteomes" id="UP000231542">
    <property type="component" value="Unassembled WGS sequence"/>
</dbReference>
<dbReference type="Gene3D" id="3.90.1300.10">
    <property type="entry name" value="Amidase signature (AS) domain"/>
    <property type="match status" value="1"/>
</dbReference>
<dbReference type="GO" id="GO:0006412">
    <property type="term" value="P:translation"/>
    <property type="evidence" value="ECO:0007669"/>
    <property type="project" value="UniProtKB-UniRule"/>
</dbReference>
<evidence type="ECO:0000256" key="3">
    <source>
        <dbReference type="ARBA" id="ARBA00022741"/>
    </source>
</evidence>
<comment type="caution">
    <text evidence="9">The sequence shown here is derived from an EMBL/GenBank/DDBJ whole genome shotgun (WGS) entry which is preliminary data.</text>
</comment>
<dbReference type="EMBL" id="PEXU01000049">
    <property type="protein sequence ID" value="PIS42288.1"/>
    <property type="molecule type" value="Genomic_DNA"/>
</dbReference>
<comment type="function">
    <text evidence="7">Allows the formation of correctly charged Gln-tRNA(Gln) through the transamidation of misacylated Glu-tRNA(Gln) in organisms which lack glutaminyl-tRNA synthetase. The reaction takes place in the presence of glutamine and ATP through an activated gamma-phospho-Glu-tRNA(Gln).</text>
</comment>
<protein>
    <recommendedName>
        <fullName evidence="7">Glutamyl-tRNA(Gln) amidotransferase subunit A</fullName>
        <shortName evidence="7">Glu-ADT subunit A</shortName>
        <ecNumber evidence="7">6.3.5.7</ecNumber>
    </recommendedName>
</protein>
<comment type="similarity">
    <text evidence="1 7">Belongs to the amidase family. GatA subfamily.</text>
</comment>
<comment type="catalytic activity">
    <reaction evidence="6 7">
        <text>L-glutamyl-tRNA(Gln) + L-glutamine + ATP + H2O = L-glutaminyl-tRNA(Gln) + L-glutamate + ADP + phosphate + H(+)</text>
        <dbReference type="Rhea" id="RHEA:17521"/>
        <dbReference type="Rhea" id="RHEA-COMP:9681"/>
        <dbReference type="Rhea" id="RHEA-COMP:9684"/>
        <dbReference type="ChEBI" id="CHEBI:15377"/>
        <dbReference type="ChEBI" id="CHEBI:15378"/>
        <dbReference type="ChEBI" id="CHEBI:29985"/>
        <dbReference type="ChEBI" id="CHEBI:30616"/>
        <dbReference type="ChEBI" id="CHEBI:43474"/>
        <dbReference type="ChEBI" id="CHEBI:58359"/>
        <dbReference type="ChEBI" id="CHEBI:78520"/>
        <dbReference type="ChEBI" id="CHEBI:78521"/>
        <dbReference type="ChEBI" id="CHEBI:456216"/>
        <dbReference type="EC" id="6.3.5.7"/>
    </reaction>
</comment>
<dbReference type="InterPro" id="IPR023631">
    <property type="entry name" value="Amidase_dom"/>
</dbReference>
<evidence type="ECO:0000256" key="7">
    <source>
        <dbReference type="HAMAP-Rule" id="MF_00120"/>
    </source>
</evidence>
<feature type="active site" description="Charge relay system" evidence="7">
    <location>
        <position position="154"/>
    </location>
</feature>
<reference evidence="9 10" key="1">
    <citation type="submission" date="2017-09" db="EMBL/GenBank/DDBJ databases">
        <title>Depth-based differentiation of microbial function through sediment-hosted aquifers and enrichment of novel symbionts in the deep terrestrial subsurface.</title>
        <authorList>
            <person name="Probst A.J."/>
            <person name="Ladd B."/>
            <person name="Jarett J.K."/>
            <person name="Geller-Mcgrath D.E."/>
            <person name="Sieber C.M."/>
            <person name="Emerson J.B."/>
            <person name="Anantharaman K."/>
            <person name="Thomas B.C."/>
            <person name="Malmstrom R."/>
            <person name="Stieglmeier M."/>
            <person name="Klingl A."/>
            <person name="Woyke T."/>
            <person name="Ryan C.M."/>
            <person name="Banfield J.F."/>
        </authorList>
    </citation>
    <scope>NUCLEOTIDE SEQUENCE [LARGE SCALE GENOMIC DNA]</scope>
    <source>
        <strain evidence="9">CG08_land_8_20_14_0_20_40_16</strain>
    </source>
</reference>
<keyword evidence="2 7" id="KW-0436">Ligase</keyword>
<evidence type="ECO:0000256" key="4">
    <source>
        <dbReference type="ARBA" id="ARBA00022840"/>
    </source>
</evidence>